<reference evidence="2 3" key="2">
    <citation type="submission" date="2024-01" db="EMBL/GenBank/DDBJ databases">
        <title>Comparative genomics of Cryptococcus and Kwoniella reveals pathogenesis evolution and contrasting modes of karyotype evolution via chromosome fusion or intercentromeric recombination.</title>
        <authorList>
            <person name="Coelho M.A."/>
            <person name="David-Palma M."/>
            <person name="Shea T."/>
            <person name="Bowers K."/>
            <person name="Mcginley-Smith S."/>
            <person name="Mohammad A.W."/>
            <person name="Gnirke A."/>
            <person name="Yurkov A.M."/>
            <person name="Nowrousian M."/>
            <person name="Sun S."/>
            <person name="Cuomo C.A."/>
            <person name="Heitman J."/>
        </authorList>
    </citation>
    <scope>NUCLEOTIDE SEQUENCE [LARGE SCALE GENOMIC DNA]</scope>
    <source>
        <strain evidence="2 3">IND107</strain>
    </source>
</reference>
<dbReference type="RefSeq" id="XP_066614296.1">
    <property type="nucleotide sequence ID" value="XM_066757912.1"/>
</dbReference>
<dbReference type="Proteomes" id="UP000054399">
    <property type="component" value="Unassembled WGS sequence"/>
</dbReference>
<evidence type="ECO:0000256" key="1">
    <source>
        <dbReference type="SAM" id="Coils"/>
    </source>
</evidence>
<evidence type="ECO:0000313" key="3">
    <source>
        <dbReference type="Proteomes" id="UP000054399"/>
    </source>
</evidence>
<reference evidence="3" key="1">
    <citation type="submission" date="2015-01" db="EMBL/GenBank/DDBJ databases">
        <title>The Genome Sequence of Cryptococcus gattii MMRL2647.</title>
        <authorList>
            <consortium name="The Broad Institute Genomics Platform"/>
            <person name="Cuomo C."/>
            <person name="Litvintseva A."/>
            <person name="Chen Y."/>
            <person name="Heitman J."/>
            <person name="Sun S."/>
            <person name="Springer D."/>
            <person name="Dromer F."/>
            <person name="Young S."/>
            <person name="Zeng Q."/>
            <person name="Gargeya S."/>
            <person name="Abouelleil A."/>
            <person name="Alvarado L."/>
            <person name="Chapman S.B."/>
            <person name="Gainer-Dewar J."/>
            <person name="Goldberg J."/>
            <person name="Griggs A."/>
            <person name="Gujja S."/>
            <person name="Hansen M."/>
            <person name="Howarth C."/>
            <person name="Imamovic A."/>
            <person name="Larimer J."/>
            <person name="Murphy C."/>
            <person name="Naylor J."/>
            <person name="Pearson M."/>
            <person name="Priest M."/>
            <person name="Roberts A."/>
            <person name="Saif S."/>
            <person name="Shea T."/>
            <person name="Sykes S."/>
            <person name="Wortman J."/>
            <person name="Nusbaum C."/>
            <person name="Birren B."/>
        </authorList>
    </citation>
    <scope>NUCLEOTIDE SEQUENCE [LARGE SCALE GENOMIC DNA]</scope>
    <source>
        <strain evidence="3">IND107</strain>
    </source>
</reference>
<dbReference type="GeneID" id="91990272"/>
<comment type="caution">
    <text evidence="2">The sequence shown here is derived from an EMBL/GenBank/DDBJ whole genome shotgun (WGS) entry which is preliminary data.</text>
</comment>
<keyword evidence="1" id="KW-0175">Coiled coil</keyword>
<accession>A0ABR3BTH6</accession>
<sequence length="197" mass="21883">MVQSASSAEKLRREAQAQRAYEIQLAGGLQGALRWTVYGAVACLIGHYTWPTFRRQTLGLKAFLTSSATICGLVIGADNHLLRHEHGFREAENEIRRKARNALALEGKIASEPEIRKWREKYEREMAQAKEKEKELLGLESEPGSADQGANKEGAVLQALQGFRLFLNMVSGTHSKLTSSMKGSITINSSWNTPNKK</sequence>
<feature type="coiled-coil region" evidence="1">
    <location>
        <begin position="88"/>
        <end position="142"/>
    </location>
</feature>
<gene>
    <name evidence="2" type="ORF">I308_103416</name>
</gene>
<name>A0ABR3BTH6_9TREE</name>
<evidence type="ECO:0008006" key="4">
    <source>
        <dbReference type="Google" id="ProtNLM"/>
    </source>
</evidence>
<proteinExistence type="predicted"/>
<protein>
    <recommendedName>
        <fullName evidence="4">Respiratory supercomplex factor 1, mitochondrial</fullName>
    </recommendedName>
</protein>
<organism evidence="2 3">
    <name type="scientific">Cryptococcus tetragattii IND107</name>
    <dbReference type="NCBI Taxonomy" id="1296105"/>
    <lineage>
        <taxon>Eukaryota</taxon>
        <taxon>Fungi</taxon>
        <taxon>Dikarya</taxon>
        <taxon>Basidiomycota</taxon>
        <taxon>Agaricomycotina</taxon>
        <taxon>Tremellomycetes</taxon>
        <taxon>Tremellales</taxon>
        <taxon>Cryptococcaceae</taxon>
        <taxon>Cryptococcus</taxon>
        <taxon>Cryptococcus gattii species complex</taxon>
    </lineage>
</organism>
<evidence type="ECO:0000313" key="2">
    <source>
        <dbReference type="EMBL" id="KAL0250109.1"/>
    </source>
</evidence>
<dbReference type="EMBL" id="ATAM02000005">
    <property type="protein sequence ID" value="KAL0250109.1"/>
    <property type="molecule type" value="Genomic_DNA"/>
</dbReference>
<keyword evidence="3" id="KW-1185">Reference proteome</keyword>